<dbReference type="InterPro" id="IPR018496">
    <property type="entry name" value="PsdUridine_synth_RsuA/RluB_CS"/>
</dbReference>
<evidence type="ECO:0000256" key="2">
    <source>
        <dbReference type="ARBA" id="ARBA00022884"/>
    </source>
</evidence>
<dbReference type="InterPro" id="IPR020094">
    <property type="entry name" value="TruA/RsuA/RluB/E/F_N"/>
</dbReference>
<dbReference type="AlphaFoldDB" id="A0A419STK5"/>
<proteinExistence type="inferred from homology"/>
<dbReference type="Gene3D" id="3.30.70.580">
    <property type="entry name" value="Pseudouridine synthase I, catalytic domain, N-terminal subdomain"/>
    <property type="match status" value="1"/>
</dbReference>
<keyword evidence="8" id="KW-1185">Reference proteome</keyword>
<dbReference type="InterPro" id="IPR050343">
    <property type="entry name" value="RsuA_PseudoU_synthase"/>
</dbReference>
<dbReference type="PROSITE" id="PS50889">
    <property type="entry name" value="S4"/>
    <property type="match status" value="1"/>
</dbReference>
<dbReference type="PROSITE" id="PS01149">
    <property type="entry name" value="PSI_RSU"/>
    <property type="match status" value="1"/>
</dbReference>
<dbReference type="SMART" id="SM00363">
    <property type="entry name" value="S4"/>
    <property type="match status" value="1"/>
</dbReference>
<dbReference type="GO" id="GO:0005829">
    <property type="term" value="C:cytosol"/>
    <property type="evidence" value="ECO:0007669"/>
    <property type="project" value="UniProtKB-ARBA"/>
</dbReference>
<dbReference type="SUPFAM" id="SSF55174">
    <property type="entry name" value="Alpha-L RNA-binding motif"/>
    <property type="match status" value="1"/>
</dbReference>
<evidence type="ECO:0000256" key="1">
    <source>
        <dbReference type="ARBA" id="ARBA00008348"/>
    </source>
</evidence>
<evidence type="ECO:0000313" key="7">
    <source>
        <dbReference type="EMBL" id="RKD28496.1"/>
    </source>
</evidence>
<comment type="similarity">
    <text evidence="1 5">Belongs to the pseudouridine synthase RsuA family.</text>
</comment>
<dbReference type="NCBIfam" id="TIGR00093">
    <property type="entry name" value="pseudouridine synthase"/>
    <property type="match status" value="1"/>
</dbReference>
<keyword evidence="3 5" id="KW-0413">Isomerase</keyword>
<comment type="caution">
    <text evidence="7">The sequence shown here is derived from an EMBL/GenBank/DDBJ whole genome shotgun (WGS) entry which is preliminary data.</text>
</comment>
<evidence type="ECO:0000259" key="6">
    <source>
        <dbReference type="SMART" id="SM00363"/>
    </source>
</evidence>
<dbReference type="InterPro" id="IPR002942">
    <property type="entry name" value="S4_RNA-bd"/>
</dbReference>
<evidence type="ECO:0000256" key="4">
    <source>
        <dbReference type="PROSITE-ProRule" id="PRU00182"/>
    </source>
</evidence>
<dbReference type="CDD" id="cd02553">
    <property type="entry name" value="PseudoU_synth_RsuA"/>
    <property type="match status" value="1"/>
</dbReference>
<dbReference type="InterPro" id="IPR042092">
    <property type="entry name" value="PsdUridine_s_RsuA/RluB/E/F_cat"/>
</dbReference>
<feature type="domain" description="RNA-binding S4" evidence="6">
    <location>
        <begin position="9"/>
        <end position="67"/>
    </location>
</feature>
<dbReference type="Gene3D" id="3.30.70.1560">
    <property type="entry name" value="Alpha-L RNA-binding motif"/>
    <property type="match status" value="1"/>
</dbReference>
<evidence type="ECO:0000256" key="5">
    <source>
        <dbReference type="RuleBase" id="RU003887"/>
    </source>
</evidence>
<evidence type="ECO:0000256" key="3">
    <source>
        <dbReference type="ARBA" id="ARBA00023235"/>
    </source>
</evidence>
<dbReference type="Gene3D" id="3.10.290.10">
    <property type="entry name" value="RNA-binding S4 domain"/>
    <property type="match status" value="1"/>
</dbReference>
<dbReference type="InterPro" id="IPR006145">
    <property type="entry name" value="PsdUridine_synth_RsuA/RluA"/>
</dbReference>
<dbReference type="Pfam" id="PF00849">
    <property type="entry name" value="PseudoU_synth_2"/>
    <property type="match status" value="1"/>
</dbReference>
<name>A0A419STK5_9FIRM</name>
<evidence type="ECO:0000313" key="8">
    <source>
        <dbReference type="Proteomes" id="UP000284277"/>
    </source>
</evidence>
<dbReference type="Proteomes" id="UP000284277">
    <property type="component" value="Unassembled WGS sequence"/>
</dbReference>
<dbReference type="EC" id="5.4.99.-" evidence="5"/>
<dbReference type="FunFam" id="3.30.70.1560:FF:000001">
    <property type="entry name" value="Pseudouridine synthase"/>
    <property type="match status" value="1"/>
</dbReference>
<dbReference type="EMBL" id="MCIA01000034">
    <property type="protein sequence ID" value="RKD28496.1"/>
    <property type="molecule type" value="Genomic_DNA"/>
</dbReference>
<dbReference type="PANTHER" id="PTHR47683">
    <property type="entry name" value="PSEUDOURIDINE SYNTHASE FAMILY PROTEIN-RELATED"/>
    <property type="match status" value="1"/>
</dbReference>
<dbReference type="Pfam" id="PF01479">
    <property type="entry name" value="S4"/>
    <property type="match status" value="1"/>
</dbReference>
<sequence>MAVAIMKEIRLDKFLGEMGIGTRSQIKEMAKKGRISVDGVPEKKTDRKIDPEQVEVTVDARKIAYAAFEYYMLNKPQGVVSATEDRRYETVVGLIGDRMRDDLFPVGRLDIDTEGLILITNDGDLTHQLLSPKKHVDKVYFAKIEGDLPFDAKEQIEQGIELLDGTPTLPAKLEVLKVGTLSEIRLTIREGKFHQVKRMFETLGCNVVYLKRLSMGSLQLDETLEPGEYRPLHQEELEELKRHGKEKRTDHVKQ</sequence>
<protein>
    <recommendedName>
        <fullName evidence="5">Pseudouridine synthase</fullName>
        <ecNumber evidence="5">5.4.99.-</ecNumber>
    </recommendedName>
</protein>
<dbReference type="PANTHER" id="PTHR47683:SF4">
    <property type="entry name" value="PSEUDOURIDINE SYNTHASE"/>
    <property type="match status" value="1"/>
</dbReference>
<dbReference type="GO" id="GO:0000455">
    <property type="term" value="P:enzyme-directed rRNA pseudouridine synthesis"/>
    <property type="evidence" value="ECO:0007669"/>
    <property type="project" value="UniProtKB-ARBA"/>
</dbReference>
<keyword evidence="2 4" id="KW-0694">RNA-binding</keyword>
<dbReference type="SUPFAM" id="SSF55120">
    <property type="entry name" value="Pseudouridine synthase"/>
    <property type="match status" value="1"/>
</dbReference>
<organism evidence="7 8">
    <name type="scientific">Lacrimispora algidixylanolytica</name>
    <dbReference type="NCBI Taxonomy" id="94868"/>
    <lineage>
        <taxon>Bacteria</taxon>
        <taxon>Bacillati</taxon>
        <taxon>Bacillota</taxon>
        <taxon>Clostridia</taxon>
        <taxon>Lachnospirales</taxon>
        <taxon>Lachnospiraceae</taxon>
        <taxon>Lacrimispora</taxon>
    </lineage>
</organism>
<gene>
    <name evidence="7" type="ORF">BET01_09725</name>
</gene>
<dbReference type="CDD" id="cd00165">
    <property type="entry name" value="S4"/>
    <property type="match status" value="1"/>
</dbReference>
<accession>A0A419STK5</accession>
<dbReference type="InterPro" id="IPR020103">
    <property type="entry name" value="PsdUridine_synth_cat_dom_sf"/>
</dbReference>
<dbReference type="InterPro" id="IPR000748">
    <property type="entry name" value="PsdUridine_synth_RsuA/RluB/E/F"/>
</dbReference>
<dbReference type="GO" id="GO:0003723">
    <property type="term" value="F:RNA binding"/>
    <property type="evidence" value="ECO:0007669"/>
    <property type="project" value="UniProtKB-KW"/>
</dbReference>
<reference evidence="7 8" key="1">
    <citation type="submission" date="2016-08" db="EMBL/GenBank/DDBJ databases">
        <title>A new outlook on sporulation: Clostridium algidixylanolyticum.</title>
        <authorList>
            <person name="Poppleton D.I."/>
            <person name="Gribaldo S."/>
        </authorList>
    </citation>
    <scope>NUCLEOTIDE SEQUENCE [LARGE SCALE GENOMIC DNA]</scope>
    <source>
        <strain evidence="7 8">SPL73</strain>
    </source>
</reference>
<dbReference type="GO" id="GO:0120159">
    <property type="term" value="F:rRNA pseudouridine synthase activity"/>
    <property type="evidence" value="ECO:0007669"/>
    <property type="project" value="UniProtKB-ARBA"/>
</dbReference>
<dbReference type="InterPro" id="IPR036986">
    <property type="entry name" value="S4_RNA-bd_sf"/>
</dbReference>